<keyword evidence="2" id="KW-1185">Reference proteome</keyword>
<gene>
    <name evidence="1" type="ORF">M9Y10_008654</name>
</gene>
<evidence type="ECO:0000313" key="1">
    <source>
        <dbReference type="EMBL" id="KAK8870767.1"/>
    </source>
</evidence>
<organism evidence="1 2">
    <name type="scientific">Tritrichomonas musculus</name>
    <dbReference type="NCBI Taxonomy" id="1915356"/>
    <lineage>
        <taxon>Eukaryota</taxon>
        <taxon>Metamonada</taxon>
        <taxon>Parabasalia</taxon>
        <taxon>Tritrichomonadida</taxon>
        <taxon>Tritrichomonadidae</taxon>
        <taxon>Tritrichomonas</taxon>
    </lineage>
</organism>
<proteinExistence type="predicted"/>
<dbReference type="EMBL" id="JAPFFF010000014">
    <property type="protein sequence ID" value="KAK8870767.1"/>
    <property type="molecule type" value="Genomic_DNA"/>
</dbReference>
<dbReference type="Proteomes" id="UP001470230">
    <property type="component" value="Unassembled WGS sequence"/>
</dbReference>
<comment type="caution">
    <text evidence="1">The sequence shown here is derived from an EMBL/GenBank/DDBJ whole genome shotgun (WGS) entry which is preliminary data.</text>
</comment>
<reference evidence="1 2" key="1">
    <citation type="submission" date="2024-04" db="EMBL/GenBank/DDBJ databases">
        <title>Tritrichomonas musculus Genome.</title>
        <authorList>
            <person name="Alves-Ferreira E."/>
            <person name="Grigg M."/>
            <person name="Lorenzi H."/>
            <person name="Galac M."/>
        </authorList>
    </citation>
    <scope>NUCLEOTIDE SEQUENCE [LARGE SCALE GENOMIC DNA]</scope>
    <source>
        <strain evidence="1 2">EAF2021</strain>
    </source>
</reference>
<sequence length="123" mass="14350">MFVSSFAYLHQSFLNSMKDDGPGFIKDKMEFCFSFDKAGPTIKYVTICSSSTSCGRLEEGYFRLVDYESKKELMFYKVDNPEGYKSVPVGLFVRNEYNYVGRSPEKSYEFVNDFFMNKVNELF</sequence>
<protein>
    <submittedName>
        <fullName evidence="1">Uncharacterized protein</fullName>
    </submittedName>
</protein>
<evidence type="ECO:0000313" key="2">
    <source>
        <dbReference type="Proteomes" id="UP001470230"/>
    </source>
</evidence>
<name>A0ABR2IZH3_9EUKA</name>
<accession>A0ABR2IZH3</accession>